<reference evidence="1" key="1">
    <citation type="submission" date="2014-11" db="EMBL/GenBank/DDBJ databases">
        <authorList>
            <person name="Amaro Gonzalez C."/>
        </authorList>
    </citation>
    <scope>NUCLEOTIDE SEQUENCE</scope>
</reference>
<sequence length="60" mass="6741">MTNHLKLMLLHISERSYSMQTVGTGPFSACVDFENRMCTSSENLHLCSGDRSSFNSSAFY</sequence>
<proteinExistence type="predicted"/>
<dbReference type="EMBL" id="GBXM01052196">
    <property type="protein sequence ID" value="JAH56381.1"/>
    <property type="molecule type" value="Transcribed_RNA"/>
</dbReference>
<protein>
    <submittedName>
        <fullName evidence="1">Uncharacterized protein</fullName>
    </submittedName>
</protein>
<accession>A0A0E9TS53</accession>
<name>A0A0E9TS53_ANGAN</name>
<dbReference type="AlphaFoldDB" id="A0A0E9TS53"/>
<evidence type="ECO:0000313" key="1">
    <source>
        <dbReference type="EMBL" id="JAH56381.1"/>
    </source>
</evidence>
<organism evidence="1">
    <name type="scientific">Anguilla anguilla</name>
    <name type="common">European freshwater eel</name>
    <name type="synonym">Muraena anguilla</name>
    <dbReference type="NCBI Taxonomy" id="7936"/>
    <lineage>
        <taxon>Eukaryota</taxon>
        <taxon>Metazoa</taxon>
        <taxon>Chordata</taxon>
        <taxon>Craniata</taxon>
        <taxon>Vertebrata</taxon>
        <taxon>Euteleostomi</taxon>
        <taxon>Actinopterygii</taxon>
        <taxon>Neopterygii</taxon>
        <taxon>Teleostei</taxon>
        <taxon>Anguilliformes</taxon>
        <taxon>Anguillidae</taxon>
        <taxon>Anguilla</taxon>
    </lineage>
</organism>
<reference evidence="1" key="2">
    <citation type="journal article" date="2015" name="Fish Shellfish Immunol.">
        <title>Early steps in the European eel (Anguilla anguilla)-Vibrio vulnificus interaction in the gills: Role of the RtxA13 toxin.</title>
        <authorList>
            <person name="Callol A."/>
            <person name="Pajuelo D."/>
            <person name="Ebbesson L."/>
            <person name="Teles M."/>
            <person name="MacKenzie S."/>
            <person name="Amaro C."/>
        </authorList>
    </citation>
    <scope>NUCLEOTIDE SEQUENCE</scope>
</reference>